<reference evidence="1" key="1">
    <citation type="submission" date="2018-11" db="EMBL/GenBank/DDBJ databases">
        <authorList>
            <person name="Alioto T."/>
            <person name="Alioto T."/>
        </authorList>
    </citation>
    <scope>NUCLEOTIDE SEQUENCE</scope>
</reference>
<evidence type="ECO:0000313" key="1">
    <source>
        <dbReference type="EMBL" id="VDI78431.1"/>
    </source>
</evidence>
<keyword evidence="2" id="KW-1185">Reference proteome</keyword>
<dbReference type="EMBL" id="UYJE01009961">
    <property type="protein sequence ID" value="VDI78431.1"/>
    <property type="molecule type" value="Genomic_DNA"/>
</dbReference>
<name>A0A8B6HDL4_MYTGA</name>
<sequence length="76" mass="8144">MVQPGADLQRFVSPIHTATNSRVNSGIIIGHPRADSHGFVSPIHTASNGCDDSTTIMISGKPLQPRVKNQVENIIL</sequence>
<dbReference type="Proteomes" id="UP000596742">
    <property type="component" value="Unassembled WGS sequence"/>
</dbReference>
<evidence type="ECO:0000313" key="2">
    <source>
        <dbReference type="Proteomes" id="UP000596742"/>
    </source>
</evidence>
<dbReference type="AlphaFoldDB" id="A0A8B6HDL4"/>
<proteinExistence type="predicted"/>
<protein>
    <submittedName>
        <fullName evidence="1">Uncharacterized protein</fullName>
    </submittedName>
</protein>
<accession>A0A8B6HDL4</accession>
<comment type="caution">
    <text evidence="1">The sequence shown here is derived from an EMBL/GenBank/DDBJ whole genome shotgun (WGS) entry which is preliminary data.</text>
</comment>
<gene>
    <name evidence="1" type="ORF">MGAL_10B036648</name>
</gene>
<organism evidence="1 2">
    <name type="scientific">Mytilus galloprovincialis</name>
    <name type="common">Mediterranean mussel</name>
    <dbReference type="NCBI Taxonomy" id="29158"/>
    <lineage>
        <taxon>Eukaryota</taxon>
        <taxon>Metazoa</taxon>
        <taxon>Spiralia</taxon>
        <taxon>Lophotrochozoa</taxon>
        <taxon>Mollusca</taxon>
        <taxon>Bivalvia</taxon>
        <taxon>Autobranchia</taxon>
        <taxon>Pteriomorphia</taxon>
        <taxon>Mytilida</taxon>
        <taxon>Mytiloidea</taxon>
        <taxon>Mytilidae</taxon>
        <taxon>Mytilinae</taxon>
        <taxon>Mytilus</taxon>
    </lineage>
</organism>